<name>A0A931FC25_9ACTN</name>
<dbReference type="Gene3D" id="3.40.50.2300">
    <property type="match status" value="1"/>
</dbReference>
<keyword evidence="2" id="KW-0597">Phosphoprotein</keyword>
<evidence type="ECO:0000313" key="5">
    <source>
        <dbReference type="EMBL" id="MBF9066740.1"/>
    </source>
</evidence>
<dbReference type="InterPro" id="IPR001789">
    <property type="entry name" value="Sig_transdc_resp-reg_receiver"/>
</dbReference>
<evidence type="ECO:0000256" key="2">
    <source>
        <dbReference type="PROSITE-ProRule" id="PRU00169"/>
    </source>
</evidence>
<dbReference type="SUPFAM" id="SSF46894">
    <property type="entry name" value="C-terminal effector domain of the bipartite response regulators"/>
    <property type="match status" value="1"/>
</dbReference>
<dbReference type="GO" id="GO:0003677">
    <property type="term" value="F:DNA binding"/>
    <property type="evidence" value="ECO:0007669"/>
    <property type="project" value="UniProtKB-KW"/>
</dbReference>
<evidence type="ECO:0000259" key="4">
    <source>
        <dbReference type="PROSITE" id="PS50110"/>
    </source>
</evidence>
<dbReference type="GO" id="GO:0006355">
    <property type="term" value="P:regulation of DNA-templated transcription"/>
    <property type="evidence" value="ECO:0007669"/>
    <property type="project" value="InterPro"/>
</dbReference>
<dbReference type="SMART" id="SM00448">
    <property type="entry name" value="REC"/>
    <property type="match status" value="1"/>
</dbReference>
<dbReference type="PANTHER" id="PTHR43214">
    <property type="entry name" value="TWO-COMPONENT RESPONSE REGULATOR"/>
    <property type="match status" value="1"/>
</dbReference>
<proteinExistence type="predicted"/>
<organism evidence="5 6">
    <name type="scientific">Streptacidiphilus fuscans</name>
    <dbReference type="NCBI Taxonomy" id="2789292"/>
    <lineage>
        <taxon>Bacteria</taxon>
        <taxon>Bacillati</taxon>
        <taxon>Actinomycetota</taxon>
        <taxon>Actinomycetes</taxon>
        <taxon>Kitasatosporales</taxon>
        <taxon>Streptomycetaceae</taxon>
        <taxon>Streptacidiphilus</taxon>
    </lineage>
</organism>
<dbReference type="GO" id="GO:0000160">
    <property type="term" value="P:phosphorelay signal transduction system"/>
    <property type="evidence" value="ECO:0007669"/>
    <property type="project" value="InterPro"/>
</dbReference>
<dbReference type="CDD" id="cd06170">
    <property type="entry name" value="LuxR_C_like"/>
    <property type="match status" value="1"/>
</dbReference>
<evidence type="ECO:0000256" key="1">
    <source>
        <dbReference type="ARBA" id="ARBA00023125"/>
    </source>
</evidence>
<protein>
    <submittedName>
        <fullName evidence="5">Response regulator transcription factor</fullName>
    </submittedName>
</protein>
<dbReference type="Pfam" id="PF00196">
    <property type="entry name" value="GerE"/>
    <property type="match status" value="1"/>
</dbReference>
<feature type="domain" description="Response regulatory" evidence="4">
    <location>
        <begin position="3"/>
        <end position="119"/>
    </location>
</feature>
<dbReference type="Pfam" id="PF00072">
    <property type="entry name" value="Response_reg"/>
    <property type="match status" value="1"/>
</dbReference>
<feature type="domain" description="HTH luxR-type" evidence="3">
    <location>
        <begin position="134"/>
        <end position="199"/>
    </location>
</feature>
<dbReference type="SMART" id="SM00421">
    <property type="entry name" value="HTH_LUXR"/>
    <property type="match status" value="1"/>
</dbReference>
<gene>
    <name evidence="5" type="ORF">I2501_01640</name>
</gene>
<dbReference type="EMBL" id="JADPRT010000001">
    <property type="protein sequence ID" value="MBF9066740.1"/>
    <property type="molecule type" value="Genomic_DNA"/>
</dbReference>
<reference evidence="5" key="1">
    <citation type="submission" date="2020-11" db="EMBL/GenBank/DDBJ databases">
        <title>Isolation and identification of active actinomycetes.</title>
        <authorList>
            <person name="Yu B."/>
        </authorList>
    </citation>
    <scope>NUCLEOTIDE SEQUENCE</scope>
    <source>
        <strain evidence="5">NEAU-YB345</strain>
    </source>
</reference>
<dbReference type="PANTHER" id="PTHR43214:SF42">
    <property type="entry name" value="TRANSCRIPTIONAL REGULATORY PROTEIN DESR"/>
    <property type="match status" value="1"/>
</dbReference>
<dbReference type="SUPFAM" id="SSF52172">
    <property type="entry name" value="CheY-like"/>
    <property type="match status" value="1"/>
</dbReference>
<evidence type="ECO:0000259" key="3">
    <source>
        <dbReference type="PROSITE" id="PS50043"/>
    </source>
</evidence>
<dbReference type="PROSITE" id="PS00622">
    <property type="entry name" value="HTH_LUXR_1"/>
    <property type="match status" value="1"/>
</dbReference>
<dbReference type="PROSITE" id="PS50110">
    <property type="entry name" value="RESPONSE_REGULATORY"/>
    <property type="match status" value="1"/>
</dbReference>
<dbReference type="PRINTS" id="PR00038">
    <property type="entry name" value="HTHLUXR"/>
</dbReference>
<feature type="modified residue" description="4-aspartylphosphate" evidence="2">
    <location>
        <position position="54"/>
    </location>
</feature>
<dbReference type="PROSITE" id="PS50043">
    <property type="entry name" value="HTH_LUXR_2"/>
    <property type="match status" value="1"/>
</dbReference>
<dbReference type="AlphaFoldDB" id="A0A931FC25"/>
<keyword evidence="1" id="KW-0238">DNA-binding</keyword>
<sequence length="201" mass="21733">MISILIAEDMILLRKSLVSLLNLESDLEVVAETARGEEILPLAHRHRPDVAVLDAELPGMDGITACRQLHDQLPSCRTMILTEVGGPGRLRRALAAHAVGYMLTDSDPTVLTTAIRSVAKGGHAIEPKLALAALEAGSSPLTPRDFEVLRLTADGEDVKEIASRLYLASGTVRNYLTNIVTKLNARNRVDAVRIAQEAGWL</sequence>
<accession>A0A931FC25</accession>
<dbReference type="Proteomes" id="UP000657385">
    <property type="component" value="Unassembled WGS sequence"/>
</dbReference>
<dbReference type="InterPro" id="IPR039420">
    <property type="entry name" value="WalR-like"/>
</dbReference>
<dbReference type="RefSeq" id="WP_196191927.1">
    <property type="nucleotide sequence ID" value="NZ_JADPRT010000001.1"/>
</dbReference>
<evidence type="ECO:0000313" key="6">
    <source>
        <dbReference type="Proteomes" id="UP000657385"/>
    </source>
</evidence>
<dbReference type="InterPro" id="IPR011006">
    <property type="entry name" value="CheY-like_superfamily"/>
</dbReference>
<keyword evidence="6" id="KW-1185">Reference proteome</keyword>
<dbReference type="InterPro" id="IPR016032">
    <property type="entry name" value="Sig_transdc_resp-reg_C-effctor"/>
</dbReference>
<dbReference type="InterPro" id="IPR000792">
    <property type="entry name" value="Tscrpt_reg_LuxR_C"/>
</dbReference>
<comment type="caution">
    <text evidence="5">The sequence shown here is derived from an EMBL/GenBank/DDBJ whole genome shotgun (WGS) entry which is preliminary data.</text>
</comment>